<proteinExistence type="predicted"/>
<organism evidence="2 3">
    <name type="scientific">Albidovulum sediminis</name>
    <dbReference type="NCBI Taxonomy" id="3066345"/>
    <lineage>
        <taxon>Bacteria</taxon>
        <taxon>Pseudomonadati</taxon>
        <taxon>Pseudomonadota</taxon>
        <taxon>Alphaproteobacteria</taxon>
        <taxon>Rhodobacterales</taxon>
        <taxon>Paracoccaceae</taxon>
        <taxon>Albidovulum</taxon>
    </lineage>
</organism>
<sequence>MDQKAVFAERLKRIDKGKQIEPEGVVGRKFHKKYEHKFGAKARRSRESSRNAVVMLIALVAGAAAMLGGRLGYFHLSQFEGLPEGFYDLQGRGVAVIVAIILAFFMAFFGLYGKGRVPALLVGCALMYFGEAAVAANATEVWARLFSPEYAQALAAQGADYVLTPAG</sequence>
<dbReference type="EMBL" id="JAOCQF010000001">
    <property type="protein sequence ID" value="MCT8328908.1"/>
    <property type="molecule type" value="Genomic_DNA"/>
</dbReference>
<feature type="transmembrane region" description="Helical" evidence="1">
    <location>
        <begin position="93"/>
        <end position="112"/>
    </location>
</feature>
<evidence type="ECO:0000313" key="2">
    <source>
        <dbReference type="EMBL" id="MCT8328908.1"/>
    </source>
</evidence>
<evidence type="ECO:0000313" key="3">
    <source>
        <dbReference type="Proteomes" id="UP001205601"/>
    </source>
</evidence>
<reference evidence="3" key="1">
    <citation type="submission" date="2023-07" db="EMBL/GenBank/DDBJ databases">
        <title>Defluviimonas sediminis sp. nov., isolated from mangrove sediment.</title>
        <authorList>
            <person name="Liu L."/>
            <person name="Li J."/>
            <person name="Huang Y."/>
            <person name="Pan J."/>
            <person name="Li M."/>
        </authorList>
    </citation>
    <scope>NUCLEOTIDE SEQUENCE [LARGE SCALE GENOMIC DNA]</scope>
    <source>
        <strain evidence="3">FT324</strain>
    </source>
</reference>
<name>A0ABT2NJ08_9RHOB</name>
<accession>A0ABT2NJ08</accession>
<keyword evidence="1" id="KW-1133">Transmembrane helix</keyword>
<dbReference type="RefSeq" id="WP_261494331.1">
    <property type="nucleotide sequence ID" value="NZ_JAOCQF010000001.1"/>
</dbReference>
<gene>
    <name evidence="2" type="ORF">N5I32_05190</name>
</gene>
<feature type="transmembrane region" description="Helical" evidence="1">
    <location>
        <begin position="52"/>
        <end position="73"/>
    </location>
</feature>
<dbReference type="Proteomes" id="UP001205601">
    <property type="component" value="Unassembled WGS sequence"/>
</dbReference>
<comment type="caution">
    <text evidence="2">The sequence shown here is derived from an EMBL/GenBank/DDBJ whole genome shotgun (WGS) entry which is preliminary data.</text>
</comment>
<keyword evidence="1" id="KW-0812">Transmembrane</keyword>
<feature type="transmembrane region" description="Helical" evidence="1">
    <location>
        <begin position="119"/>
        <end position="138"/>
    </location>
</feature>
<protein>
    <submittedName>
        <fullName evidence="2">Uncharacterized protein</fullName>
    </submittedName>
</protein>
<evidence type="ECO:0000256" key="1">
    <source>
        <dbReference type="SAM" id="Phobius"/>
    </source>
</evidence>
<keyword evidence="3" id="KW-1185">Reference proteome</keyword>
<keyword evidence="1" id="KW-0472">Membrane</keyword>